<comment type="caution">
    <text evidence="2">The sequence shown here is derived from an EMBL/GenBank/DDBJ whole genome shotgun (WGS) entry which is preliminary data.</text>
</comment>
<protein>
    <submittedName>
        <fullName evidence="2">Uncharacterized protein</fullName>
    </submittedName>
</protein>
<evidence type="ECO:0000313" key="3">
    <source>
        <dbReference type="Proteomes" id="UP001597520"/>
    </source>
</evidence>
<feature type="region of interest" description="Disordered" evidence="1">
    <location>
        <begin position="105"/>
        <end position="156"/>
    </location>
</feature>
<name>A0ABW5T1R1_9BACI</name>
<accession>A0ABW5T1R1</accession>
<sequence>MSKIELNVLFKKQQKDDKKEVLKFEDKSDGENVSLELYEMAGEIVNFELQGSEIGPITAEFAKINKDNKKTVLDFTLKGDSENKALSLYEFAGQYIMMTIEPSQMSLEDFNEGDSGEEGDEPADDHESMEYTVNLDGTADVSQDTTKEESEDDLPI</sequence>
<evidence type="ECO:0000313" key="2">
    <source>
        <dbReference type="EMBL" id="MFD2705473.1"/>
    </source>
</evidence>
<feature type="compositionally biased region" description="Acidic residues" evidence="1">
    <location>
        <begin position="109"/>
        <end position="124"/>
    </location>
</feature>
<dbReference type="EMBL" id="JBHUML010000002">
    <property type="protein sequence ID" value="MFD2705473.1"/>
    <property type="molecule type" value="Genomic_DNA"/>
</dbReference>
<dbReference type="RefSeq" id="WP_380712715.1">
    <property type="nucleotide sequence ID" value="NZ_JBHUML010000002.1"/>
</dbReference>
<proteinExistence type="predicted"/>
<keyword evidence="3" id="KW-1185">Reference proteome</keyword>
<dbReference type="Proteomes" id="UP001597520">
    <property type="component" value="Unassembled WGS sequence"/>
</dbReference>
<reference evidence="3" key="1">
    <citation type="journal article" date="2019" name="Int. J. Syst. Evol. Microbiol.">
        <title>The Global Catalogue of Microorganisms (GCM) 10K type strain sequencing project: providing services to taxonomists for standard genome sequencing and annotation.</title>
        <authorList>
            <consortium name="The Broad Institute Genomics Platform"/>
            <consortium name="The Broad Institute Genome Sequencing Center for Infectious Disease"/>
            <person name="Wu L."/>
            <person name="Ma J."/>
        </authorList>
    </citation>
    <scope>NUCLEOTIDE SEQUENCE [LARGE SCALE GENOMIC DNA]</scope>
    <source>
        <strain evidence="3">KCTC 33792</strain>
    </source>
</reference>
<gene>
    <name evidence="2" type="ORF">ACFSUB_08335</name>
</gene>
<organism evidence="2 3">
    <name type="scientific">Salibacterium lacus</name>
    <dbReference type="NCBI Taxonomy" id="1898109"/>
    <lineage>
        <taxon>Bacteria</taxon>
        <taxon>Bacillati</taxon>
        <taxon>Bacillota</taxon>
        <taxon>Bacilli</taxon>
        <taxon>Bacillales</taxon>
        <taxon>Bacillaceae</taxon>
    </lineage>
</organism>
<evidence type="ECO:0000256" key="1">
    <source>
        <dbReference type="SAM" id="MobiDB-lite"/>
    </source>
</evidence>